<sequence>MSAESVEPMKRTVGLYDELFARVLSGASTNEVVEAMVTGCAAVTEALVVDGSDCEVARAPLASTLDPRRDRWVLDVATQGRRTGRPVVVSRGDTTAIYYPTAVAGRYVGGILVLTPAGFGDGFIATIGRFAGLYALLAARDLALLRPGGGVDLPVVRDLLAHQGAVDADLRTRAERAGIDVTAEWVVGVVGPSPRADLRRMSDSAGARFDYVTVFGGAVAVMHEVGDSAGTAAEVAADIRRVVGFDALVCAASTNDGASGGLSRAHATAMEAVRVLRTAGRRCGAVDVASLPAYLPLLRSLTASEVDGFVDAQLGPLREFDGATSSELVRTLRVFFDENMNTAATARRLGLHPNTVIKRLRRVSELLGGEWADGSGAVSLRLALSIDGLAADPRG</sequence>
<dbReference type="EMBL" id="FNSA01000003">
    <property type="protein sequence ID" value="SEB91310.1"/>
    <property type="molecule type" value="Genomic_DNA"/>
</dbReference>
<name>A0A1H4N787_TSUTY</name>
<feature type="domain" description="PucR C-terminal helix-turn-helix" evidence="1">
    <location>
        <begin position="328"/>
        <end position="385"/>
    </location>
</feature>
<dbReference type="STRING" id="57704.SAMN04489793_1085"/>
<dbReference type="Gene3D" id="1.10.10.2840">
    <property type="entry name" value="PucR C-terminal helix-turn-helix domain"/>
    <property type="match status" value="1"/>
</dbReference>
<dbReference type="Pfam" id="PF13556">
    <property type="entry name" value="HTH_30"/>
    <property type="match status" value="1"/>
</dbReference>
<gene>
    <name evidence="2" type="ORF">SAMN04489793_1085</name>
</gene>
<dbReference type="PANTHER" id="PTHR33744">
    <property type="entry name" value="CARBOHYDRATE DIACID REGULATOR"/>
    <property type="match status" value="1"/>
</dbReference>
<dbReference type="RefSeq" id="WP_068740892.1">
    <property type="nucleotide sequence ID" value="NZ_FNSA01000003.1"/>
</dbReference>
<protein>
    <submittedName>
        <fullName evidence="2">PucR C-terminal helix-turn-helix domain-containing protein</fullName>
    </submittedName>
</protein>
<evidence type="ECO:0000259" key="1">
    <source>
        <dbReference type="Pfam" id="PF13556"/>
    </source>
</evidence>
<evidence type="ECO:0000313" key="3">
    <source>
        <dbReference type="Proteomes" id="UP000182241"/>
    </source>
</evidence>
<keyword evidence="3" id="KW-1185">Reference proteome</keyword>
<dbReference type="OrthoDB" id="8026818at2"/>
<organism evidence="2 3">
    <name type="scientific">Tsukamurella tyrosinosolvens</name>
    <dbReference type="NCBI Taxonomy" id="57704"/>
    <lineage>
        <taxon>Bacteria</taxon>
        <taxon>Bacillati</taxon>
        <taxon>Actinomycetota</taxon>
        <taxon>Actinomycetes</taxon>
        <taxon>Mycobacteriales</taxon>
        <taxon>Tsukamurellaceae</taxon>
        <taxon>Tsukamurella</taxon>
    </lineage>
</organism>
<dbReference type="InterPro" id="IPR042070">
    <property type="entry name" value="PucR_C-HTH_sf"/>
</dbReference>
<dbReference type="AlphaFoldDB" id="A0A1H4N787"/>
<reference evidence="3" key="1">
    <citation type="submission" date="2016-10" db="EMBL/GenBank/DDBJ databases">
        <authorList>
            <person name="Varghese N."/>
            <person name="Submissions S."/>
        </authorList>
    </citation>
    <scope>NUCLEOTIDE SEQUENCE [LARGE SCALE GENOMIC DNA]</scope>
    <source>
        <strain evidence="3">DSM 44234</strain>
    </source>
</reference>
<proteinExistence type="predicted"/>
<dbReference type="Proteomes" id="UP000182241">
    <property type="component" value="Unassembled WGS sequence"/>
</dbReference>
<dbReference type="PANTHER" id="PTHR33744:SF1">
    <property type="entry name" value="DNA-BINDING TRANSCRIPTIONAL ACTIVATOR ADER"/>
    <property type="match status" value="1"/>
</dbReference>
<accession>A0A1H4N787</accession>
<evidence type="ECO:0000313" key="2">
    <source>
        <dbReference type="EMBL" id="SEB91310.1"/>
    </source>
</evidence>
<dbReference type="InterPro" id="IPR025736">
    <property type="entry name" value="PucR_C-HTH_dom"/>
</dbReference>
<dbReference type="InterPro" id="IPR051448">
    <property type="entry name" value="CdaR-like_regulators"/>
</dbReference>